<dbReference type="SUPFAM" id="SSF52266">
    <property type="entry name" value="SGNH hydrolase"/>
    <property type="match status" value="1"/>
</dbReference>
<sequence>MRQLMNRIKAAGSIVSLFAICASTMADTAAIPQFQDGDRVCFVGDSITHAGYYHTYVYLYYLTRFPEREFRIWNRGIAGDQARNVLRRFDAEIGSLNPTISTVMLGMNDVGRPLYSTEKTDEATLREQASEYARYTRDMQRVIEELQGAGSEVILITPSIYDQTVETDRENRYGVNDGLGRFSDFIKDYARANEVGYVDFYDAMNIITAELQSKDPSASIIGKDRIHPDPDPGHFIMGYQFLKAQEVPKYVSQIVIDAERETVPVSVNAEIFEMLFDSGELQFSVLEKSLPFPQTESISKGLELVPFEETMNQQHFQVMNLERGSYRLLIDGREVGVWSSQELSEGINLATVTTTPQYEQALNVLKLNDARHQLEAKLRNRAYVYFSSGLAFSDVDQDDETAIVAFLDAKLETIKGQSWYGYVESQYSEYLQLNAQTGALLKQMDQVYVELYAANQPVPHRYSLIKSNQ</sequence>
<feature type="domain" description="SGNH hydrolase-type esterase" evidence="2">
    <location>
        <begin position="42"/>
        <end position="230"/>
    </location>
</feature>
<protein>
    <submittedName>
        <fullName evidence="3">SGNH/GDSL hydrolase family protein</fullName>
        <ecNumber evidence="3">3.1.-.-</ecNumber>
    </submittedName>
</protein>
<feature type="signal peptide" evidence="1">
    <location>
        <begin position="1"/>
        <end position="26"/>
    </location>
</feature>
<dbReference type="Gene3D" id="3.40.50.1110">
    <property type="entry name" value="SGNH hydrolase"/>
    <property type="match status" value="1"/>
</dbReference>
<accession>A0ABU1AH43</accession>
<organism evidence="3 4">
    <name type="scientific">Thalassobacterium sedimentorum</name>
    <dbReference type="NCBI Taxonomy" id="3041258"/>
    <lineage>
        <taxon>Bacteria</taxon>
        <taxon>Pseudomonadati</taxon>
        <taxon>Verrucomicrobiota</taxon>
        <taxon>Opitutia</taxon>
        <taxon>Puniceicoccales</taxon>
        <taxon>Coraliomargaritaceae</taxon>
        <taxon>Thalassobacterium</taxon>
    </lineage>
</organism>
<dbReference type="PANTHER" id="PTHR30383">
    <property type="entry name" value="THIOESTERASE 1/PROTEASE 1/LYSOPHOSPHOLIPASE L1"/>
    <property type="match status" value="1"/>
</dbReference>
<dbReference type="EC" id="3.1.-.-" evidence="3"/>
<keyword evidence="4" id="KW-1185">Reference proteome</keyword>
<dbReference type="InterPro" id="IPR036514">
    <property type="entry name" value="SGNH_hydro_sf"/>
</dbReference>
<evidence type="ECO:0000313" key="3">
    <source>
        <dbReference type="EMBL" id="MDQ8192953.1"/>
    </source>
</evidence>
<dbReference type="EMBL" id="JARXIC010000001">
    <property type="protein sequence ID" value="MDQ8192953.1"/>
    <property type="molecule type" value="Genomic_DNA"/>
</dbReference>
<comment type="caution">
    <text evidence="3">The sequence shown here is derived from an EMBL/GenBank/DDBJ whole genome shotgun (WGS) entry which is preliminary data.</text>
</comment>
<dbReference type="InterPro" id="IPR051532">
    <property type="entry name" value="Ester_Hydrolysis_Enzymes"/>
</dbReference>
<dbReference type="CDD" id="cd01834">
    <property type="entry name" value="SGNH_hydrolase_like_2"/>
    <property type="match status" value="1"/>
</dbReference>
<evidence type="ECO:0000256" key="1">
    <source>
        <dbReference type="SAM" id="SignalP"/>
    </source>
</evidence>
<dbReference type="PANTHER" id="PTHR30383:SF5">
    <property type="entry name" value="SGNH HYDROLASE-TYPE ESTERASE DOMAIN-CONTAINING PROTEIN"/>
    <property type="match status" value="1"/>
</dbReference>
<evidence type="ECO:0000313" key="4">
    <source>
        <dbReference type="Proteomes" id="UP001243717"/>
    </source>
</evidence>
<name>A0ABU1AH43_9BACT</name>
<keyword evidence="1" id="KW-0732">Signal</keyword>
<gene>
    <name evidence="3" type="ORF">QEH59_00850</name>
</gene>
<dbReference type="Proteomes" id="UP001243717">
    <property type="component" value="Unassembled WGS sequence"/>
</dbReference>
<feature type="chain" id="PRO_5046903873" evidence="1">
    <location>
        <begin position="27"/>
        <end position="469"/>
    </location>
</feature>
<dbReference type="Pfam" id="PF13472">
    <property type="entry name" value="Lipase_GDSL_2"/>
    <property type="match status" value="1"/>
</dbReference>
<evidence type="ECO:0000259" key="2">
    <source>
        <dbReference type="Pfam" id="PF13472"/>
    </source>
</evidence>
<proteinExistence type="predicted"/>
<reference evidence="3 4" key="1">
    <citation type="submission" date="2023-04" db="EMBL/GenBank/DDBJ databases">
        <title>A novel bacteria isolated from coastal sediment.</title>
        <authorList>
            <person name="Liu X.-J."/>
            <person name="Du Z.-J."/>
        </authorList>
    </citation>
    <scope>NUCLEOTIDE SEQUENCE [LARGE SCALE GENOMIC DNA]</scope>
    <source>
        <strain evidence="3 4">SDUM461004</strain>
    </source>
</reference>
<dbReference type="InterPro" id="IPR013830">
    <property type="entry name" value="SGNH_hydro"/>
</dbReference>
<dbReference type="GO" id="GO:0016787">
    <property type="term" value="F:hydrolase activity"/>
    <property type="evidence" value="ECO:0007669"/>
    <property type="project" value="UniProtKB-KW"/>
</dbReference>
<keyword evidence="3" id="KW-0378">Hydrolase</keyword>